<dbReference type="Pfam" id="PF01614">
    <property type="entry name" value="IclR_C"/>
    <property type="match status" value="1"/>
</dbReference>
<name>A0A844G3S1_9BACT</name>
<dbReference type="SUPFAM" id="SSF46785">
    <property type="entry name" value="Winged helix' DNA-binding domain"/>
    <property type="match status" value="1"/>
</dbReference>
<dbReference type="InterPro" id="IPR014757">
    <property type="entry name" value="Tscrpt_reg_IclR_C"/>
</dbReference>
<evidence type="ECO:0000256" key="2">
    <source>
        <dbReference type="ARBA" id="ARBA00023125"/>
    </source>
</evidence>
<dbReference type="SMART" id="SM00346">
    <property type="entry name" value="HTH_ICLR"/>
    <property type="match status" value="1"/>
</dbReference>
<dbReference type="SUPFAM" id="SSF55781">
    <property type="entry name" value="GAF domain-like"/>
    <property type="match status" value="1"/>
</dbReference>
<keyword evidence="1" id="KW-0805">Transcription regulation</keyword>
<reference evidence="6 7" key="1">
    <citation type="submission" date="2019-08" db="EMBL/GenBank/DDBJ databases">
        <title>In-depth cultivation of the pig gut microbiome towards novel bacterial diversity and tailored functional studies.</title>
        <authorList>
            <person name="Wylensek D."/>
            <person name="Hitch T.C.A."/>
            <person name="Clavel T."/>
        </authorList>
    </citation>
    <scope>NUCLEOTIDE SEQUENCE [LARGE SCALE GENOMIC DNA]</scope>
    <source>
        <strain evidence="6 7">BBE-744-WT-12</strain>
    </source>
</reference>
<dbReference type="InterPro" id="IPR036388">
    <property type="entry name" value="WH-like_DNA-bd_sf"/>
</dbReference>
<evidence type="ECO:0000259" key="4">
    <source>
        <dbReference type="PROSITE" id="PS51077"/>
    </source>
</evidence>
<keyword evidence="2" id="KW-0238">DNA-binding</keyword>
<evidence type="ECO:0000256" key="1">
    <source>
        <dbReference type="ARBA" id="ARBA00023015"/>
    </source>
</evidence>
<dbReference type="EMBL" id="VUNS01000007">
    <property type="protein sequence ID" value="MST97039.1"/>
    <property type="molecule type" value="Genomic_DNA"/>
</dbReference>
<evidence type="ECO:0000313" key="6">
    <source>
        <dbReference type="EMBL" id="MST97039.1"/>
    </source>
</evidence>
<dbReference type="AlphaFoldDB" id="A0A844G3S1"/>
<dbReference type="PROSITE" id="PS51077">
    <property type="entry name" value="HTH_ICLR"/>
    <property type="match status" value="1"/>
</dbReference>
<evidence type="ECO:0000313" key="7">
    <source>
        <dbReference type="Proteomes" id="UP000435649"/>
    </source>
</evidence>
<dbReference type="GO" id="GO:0045892">
    <property type="term" value="P:negative regulation of DNA-templated transcription"/>
    <property type="evidence" value="ECO:0007669"/>
    <property type="project" value="TreeGrafter"/>
</dbReference>
<feature type="domain" description="HTH iclR-type" evidence="4">
    <location>
        <begin position="14"/>
        <end position="74"/>
    </location>
</feature>
<proteinExistence type="predicted"/>
<dbReference type="PANTHER" id="PTHR30136:SF35">
    <property type="entry name" value="HTH-TYPE TRANSCRIPTIONAL REGULATOR RV1719"/>
    <property type="match status" value="1"/>
</dbReference>
<evidence type="ECO:0000256" key="3">
    <source>
        <dbReference type="ARBA" id="ARBA00023163"/>
    </source>
</evidence>
<dbReference type="InterPro" id="IPR029016">
    <property type="entry name" value="GAF-like_dom_sf"/>
</dbReference>
<feature type="domain" description="IclR-ED" evidence="5">
    <location>
        <begin position="75"/>
        <end position="257"/>
    </location>
</feature>
<dbReference type="InterPro" id="IPR050707">
    <property type="entry name" value="HTH_MetabolicPath_Reg"/>
</dbReference>
<organism evidence="6 7">
    <name type="scientific">Victivallis lenta</name>
    <dbReference type="NCBI Taxonomy" id="2606640"/>
    <lineage>
        <taxon>Bacteria</taxon>
        <taxon>Pseudomonadati</taxon>
        <taxon>Lentisphaerota</taxon>
        <taxon>Lentisphaeria</taxon>
        <taxon>Victivallales</taxon>
        <taxon>Victivallaceae</taxon>
        <taxon>Victivallis</taxon>
    </lineage>
</organism>
<dbReference type="PANTHER" id="PTHR30136">
    <property type="entry name" value="HELIX-TURN-HELIX TRANSCRIPTIONAL REGULATOR, ICLR FAMILY"/>
    <property type="match status" value="1"/>
</dbReference>
<dbReference type="PROSITE" id="PS51078">
    <property type="entry name" value="ICLR_ED"/>
    <property type="match status" value="1"/>
</dbReference>
<dbReference type="InterPro" id="IPR036390">
    <property type="entry name" value="WH_DNA-bd_sf"/>
</dbReference>
<dbReference type="Proteomes" id="UP000435649">
    <property type="component" value="Unassembled WGS sequence"/>
</dbReference>
<dbReference type="Pfam" id="PF09339">
    <property type="entry name" value="HTH_IclR"/>
    <property type="match status" value="1"/>
</dbReference>
<sequence>MKKRENPSAKPYMVPALERGMRILELLSEHPAGLAMSDMAPLGLPAASLYRMLATLAELGYVVRGEQDRYRLGRKLLTLGYRSIDESSLLENALGPMRDLRDRTGETAMLGVLYGGEGVVIESVKSNRAVCVSVRIGHHYPLHTAAPAKAMLAFLPDGERDALLRRITYTGFTDKTIRNAAKLKSELRRIRQTGIAFDRGEELRELRCAGAPILNVKGYPVAAIWIGGPESRLDEAALKSCGEMVKEAAEQIQQRLI</sequence>
<dbReference type="RefSeq" id="WP_106053640.1">
    <property type="nucleotide sequence ID" value="NZ_CALXOB010000022.1"/>
</dbReference>
<evidence type="ECO:0000259" key="5">
    <source>
        <dbReference type="PROSITE" id="PS51078"/>
    </source>
</evidence>
<dbReference type="GO" id="GO:0003677">
    <property type="term" value="F:DNA binding"/>
    <property type="evidence" value="ECO:0007669"/>
    <property type="project" value="UniProtKB-KW"/>
</dbReference>
<accession>A0A844G3S1</accession>
<dbReference type="Gene3D" id="3.30.450.40">
    <property type="match status" value="1"/>
</dbReference>
<dbReference type="GO" id="GO:0003700">
    <property type="term" value="F:DNA-binding transcription factor activity"/>
    <property type="evidence" value="ECO:0007669"/>
    <property type="project" value="TreeGrafter"/>
</dbReference>
<dbReference type="InterPro" id="IPR005471">
    <property type="entry name" value="Tscrpt_reg_IclR_N"/>
</dbReference>
<gene>
    <name evidence="6" type="ORF">FYJ85_08285</name>
</gene>
<comment type="caution">
    <text evidence="6">The sequence shown here is derived from an EMBL/GenBank/DDBJ whole genome shotgun (WGS) entry which is preliminary data.</text>
</comment>
<keyword evidence="3" id="KW-0804">Transcription</keyword>
<protein>
    <submittedName>
        <fullName evidence="6">IclR family transcriptional regulator</fullName>
    </submittedName>
</protein>
<dbReference type="Gene3D" id="1.10.10.10">
    <property type="entry name" value="Winged helix-like DNA-binding domain superfamily/Winged helix DNA-binding domain"/>
    <property type="match status" value="1"/>
</dbReference>
<keyword evidence="7" id="KW-1185">Reference proteome</keyword>